<evidence type="ECO:0000259" key="1">
    <source>
        <dbReference type="Pfam" id="PF04991"/>
    </source>
</evidence>
<organism evidence="2 3">
    <name type="scientific">Enterocloster clostridioformis</name>
    <dbReference type="NCBI Taxonomy" id="1531"/>
    <lineage>
        <taxon>Bacteria</taxon>
        <taxon>Bacillati</taxon>
        <taxon>Bacillota</taxon>
        <taxon>Clostridia</taxon>
        <taxon>Lachnospirales</taxon>
        <taxon>Lachnospiraceae</taxon>
        <taxon>Enterocloster</taxon>
    </lineage>
</organism>
<accession>A0A829W063</accession>
<dbReference type="PANTHER" id="PTHR43404:SF2">
    <property type="entry name" value="LIPOPOLYSACCHARIDE CHOLINEPHOSPHOTRANSFERASE LICD"/>
    <property type="match status" value="1"/>
</dbReference>
<evidence type="ECO:0000313" key="2">
    <source>
        <dbReference type="EMBL" id="GEA35627.1"/>
    </source>
</evidence>
<dbReference type="InterPro" id="IPR007074">
    <property type="entry name" value="LicD/FKTN/FKRP_NTP_transf"/>
</dbReference>
<dbReference type="GO" id="GO:0009100">
    <property type="term" value="P:glycoprotein metabolic process"/>
    <property type="evidence" value="ECO:0007669"/>
    <property type="project" value="UniProtKB-ARBA"/>
</dbReference>
<dbReference type="AlphaFoldDB" id="A0A829W063"/>
<dbReference type="PANTHER" id="PTHR43404">
    <property type="entry name" value="LIPOPOLYSACCHARIDE CHOLINEPHOSPHOTRANSFERASE LICD"/>
    <property type="match status" value="1"/>
</dbReference>
<protein>
    <submittedName>
        <fullName evidence="2">LPS cholinephosphotransferase</fullName>
    </submittedName>
</protein>
<gene>
    <name evidence="2" type="primary">licD_1</name>
    <name evidence="2" type="ORF">Ccl03g_13400</name>
</gene>
<name>A0A829W063_9FIRM</name>
<evidence type="ECO:0000313" key="3">
    <source>
        <dbReference type="Proteomes" id="UP000315200"/>
    </source>
</evidence>
<keyword evidence="2" id="KW-0808">Transferase</keyword>
<dbReference type="GO" id="GO:0016740">
    <property type="term" value="F:transferase activity"/>
    <property type="evidence" value="ECO:0007669"/>
    <property type="project" value="UniProtKB-KW"/>
</dbReference>
<sequence length="301" mass="34231">MNGQCLSQLQTEELKLLKVFIKLCDENNLTYFVAGGSFLGAVRHQGFIPWDDDIDVAMPRPDFEKFIEIAPSFLPDSTFLSTYKRGKEHATLVAQLFGKEKKFLLNNAAKKVPTAAWVDILAIDGAPGKGIKRKLFGIRYLYYRMLNQFAHFEEIVNLNKQRPWYENVAIKFAQVTQIERSLDPVKIGDRFHRLLKSNRYEDCDEVATFMGAAKMKEIVPKEYYGKGTVYKFEDIDVKCPDKLDYLVHFYGDYMTPPPENERNRHNVTIIGGGGIILALLSSSHLHTIPLKGGVLDAISES</sequence>
<dbReference type="Proteomes" id="UP000315200">
    <property type="component" value="Unassembled WGS sequence"/>
</dbReference>
<feature type="domain" description="LicD/FKTN/FKRP nucleotidyltransferase" evidence="1">
    <location>
        <begin position="24"/>
        <end position="251"/>
    </location>
</feature>
<dbReference type="EMBL" id="BJLB01000001">
    <property type="protein sequence ID" value="GEA35627.1"/>
    <property type="molecule type" value="Genomic_DNA"/>
</dbReference>
<reference evidence="2 3" key="1">
    <citation type="submission" date="2019-06" db="EMBL/GenBank/DDBJ databases">
        <title>Draft genome sequence of [Clostridium] clostridioforme NBRC 113352.</title>
        <authorList>
            <person name="Miura T."/>
            <person name="Furukawa M."/>
            <person name="Shimamura M."/>
            <person name="Ohyama Y."/>
            <person name="Yamazoe A."/>
            <person name="Kawasaki H."/>
        </authorList>
    </citation>
    <scope>NUCLEOTIDE SEQUENCE [LARGE SCALE GENOMIC DNA]</scope>
    <source>
        <strain evidence="2 3">NBRC 113352</strain>
    </source>
</reference>
<dbReference type="InterPro" id="IPR052942">
    <property type="entry name" value="LPS_cholinephosphotransferase"/>
</dbReference>
<comment type="caution">
    <text evidence="2">The sequence shown here is derived from an EMBL/GenBank/DDBJ whole genome shotgun (WGS) entry which is preliminary data.</text>
</comment>
<dbReference type="Pfam" id="PF04991">
    <property type="entry name" value="LicD"/>
    <property type="match status" value="1"/>
</dbReference>
<proteinExistence type="predicted"/>
<dbReference type="RefSeq" id="WP_002588712.1">
    <property type="nucleotide sequence ID" value="NZ_BJLB01000001.1"/>
</dbReference>